<accession>A0A1H9HH37</accession>
<evidence type="ECO:0000313" key="14">
    <source>
        <dbReference type="Proteomes" id="UP001329505"/>
    </source>
</evidence>
<evidence type="ECO:0000256" key="6">
    <source>
        <dbReference type="ARBA" id="ARBA00022989"/>
    </source>
</evidence>
<evidence type="ECO:0000256" key="2">
    <source>
        <dbReference type="ARBA" id="ARBA00005551"/>
    </source>
</evidence>
<evidence type="ECO:0000256" key="4">
    <source>
        <dbReference type="ARBA" id="ARBA00022449"/>
    </source>
</evidence>
<evidence type="ECO:0000256" key="9">
    <source>
        <dbReference type="SAM" id="Phobius"/>
    </source>
</evidence>
<feature type="domain" description="Cation/H+ exchanger transmembrane" evidence="10">
    <location>
        <begin position="14"/>
        <end position="376"/>
    </location>
</feature>
<evidence type="ECO:0000313" key="11">
    <source>
        <dbReference type="EMBL" id="MEE1878552.1"/>
    </source>
</evidence>
<feature type="transmembrane region" description="Helical" evidence="9">
    <location>
        <begin position="87"/>
        <end position="107"/>
    </location>
</feature>
<feature type="transmembrane region" description="Helical" evidence="9">
    <location>
        <begin position="150"/>
        <end position="172"/>
    </location>
</feature>
<dbReference type="Pfam" id="PF00999">
    <property type="entry name" value="Na_H_Exchanger"/>
    <property type="match status" value="1"/>
</dbReference>
<feature type="transmembrane region" description="Helical" evidence="9">
    <location>
        <begin position="298"/>
        <end position="320"/>
    </location>
</feature>
<dbReference type="GO" id="GO:0015297">
    <property type="term" value="F:antiporter activity"/>
    <property type="evidence" value="ECO:0007669"/>
    <property type="project" value="UniProtKB-KW"/>
</dbReference>
<sequence length="586" mass="63786">MHAISFIQDLAVIMLVAGVVTILFHRLKQPVVLGYIVAGFIIGPHTPPFGLIHDEDTIKTLAELGVIFLMFCLGLEFSLRKLFKVGATAFIAAFLEIVLMIWIGFEIGRWFGWNTMDSLFLGAILAISSTTIIVKALNDLKMKNERFAQLIFGVLIVEDILGIGIIALLSGIAVSGTVSSGEVFSTVGKLSLFMIVALVIGILLVPRLLAYVAKFESNEMLLITVLGLCFGFCLLVVKLEYSMVLGAFLIGAIMAESRELLKIERLIEPVRDLFSAIFFVAIGLMIDPSILLEYAWPIVVITLAVVLGKMLSCGMGAFIAGNDGRTSLRVGMGLSQIGEFSFIIAALGMTLQVTSDFLYPVAVAVSAITTLLTPYLIRAADPLSIKLGNVVPSRLARVLSLYGEWLRSIQPQGEGAMLAAMIRRILLQVGVNLALVIAIFFSGGYFAGRIGVWLSEWVTDAGQQKALIWGAALLLSLPFLIAAYRKLKALSMLLAEMGVKPEMAGRHTQRVRRVIAEVIPLLSLLVIFLLLSALSASILPTSELLLIIAVVAAVVVALLWRWLIRVHTRMQVALLETLENSRDHSH</sequence>
<evidence type="ECO:0000256" key="5">
    <source>
        <dbReference type="ARBA" id="ARBA00022692"/>
    </source>
</evidence>
<evidence type="ECO:0000256" key="3">
    <source>
        <dbReference type="ARBA" id="ARBA00022448"/>
    </source>
</evidence>
<dbReference type="GO" id="GO:0016020">
    <property type="term" value="C:membrane"/>
    <property type="evidence" value="ECO:0007669"/>
    <property type="project" value="UniProtKB-SubCell"/>
</dbReference>
<name>A0A1H9HH37_9PSED</name>
<keyword evidence="8 9" id="KW-0472">Membrane</keyword>
<feature type="transmembrane region" description="Helical" evidence="9">
    <location>
        <begin position="544"/>
        <end position="564"/>
    </location>
</feature>
<feature type="transmembrane region" description="Helical" evidence="9">
    <location>
        <begin position="192"/>
        <end position="213"/>
    </location>
</feature>
<keyword evidence="7" id="KW-0406">Ion transport</keyword>
<evidence type="ECO:0000259" key="10">
    <source>
        <dbReference type="Pfam" id="PF00999"/>
    </source>
</evidence>
<evidence type="ECO:0000256" key="7">
    <source>
        <dbReference type="ARBA" id="ARBA00023065"/>
    </source>
</evidence>
<feature type="transmembrane region" description="Helical" evidence="9">
    <location>
        <begin position="31"/>
        <end position="52"/>
    </location>
</feature>
<dbReference type="EMBL" id="FOEQ01000003">
    <property type="protein sequence ID" value="SEQ61598.1"/>
    <property type="molecule type" value="Genomic_DNA"/>
</dbReference>
<dbReference type="GO" id="GO:1902600">
    <property type="term" value="P:proton transmembrane transport"/>
    <property type="evidence" value="ECO:0007669"/>
    <property type="project" value="InterPro"/>
</dbReference>
<evidence type="ECO:0000313" key="12">
    <source>
        <dbReference type="EMBL" id="SEQ61598.1"/>
    </source>
</evidence>
<protein>
    <submittedName>
        <fullName evidence="11">Cation:proton antiporter</fullName>
    </submittedName>
    <submittedName>
        <fullName evidence="12">Transporter, CPA2 family</fullName>
    </submittedName>
</protein>
<keyword evidence="3" id="KW-0813">Transport</keyword>
<feature type="transmembrane region" description="Helical" evidence="9">
    <location>
        <begin position="6"/>
        <end position="24"/>
    </location>
</feature>
<evidence type="ECO:0000313" key="13">
    <source>
        <dbReference type="Proteomes" id="UP000199221"/>
    </source>
</evidence>
<feature type="transmembrane region" description="Helical" evidence="9">
    <location>
        <begin position="58"/>
        <end position="75"/>
    </location>
</feature>
<dbReference type="InterPro" id="IPR006153">
    <property type="entry name" value="Cation/H_exchanger_TM"/>
</dbReference>
<dbReference type="PANTHER" id="PTHR42751">
    <property type="entry name" value="SODIUM/HYDROGEN EXCHANGER FAMILY/TRKA DOMAIN PROTEIN"/>
    <property type="match status" value="1"/>
</dbReference>
<dbReference type="KEGG" id="pmos:O165_022935"/>
<reference evidence="12 13" key="1">
    <citation type="submission" date="2016-10" db="EMBL/GenBank/DDBJ databases">
        <authorList>
            <person name="de Groot N.N."/>
        </authorList>
    </citation>
    <scope>NUCLEOTIDE SEQUENCE [LARGE SCALE GENOMIC DNA]</scope>
    <source>
        <strain evidence="12 13">LMG 27941</strain>
    </source>
</reference>
<keyword evidence="4" id="KW-0050">Antiport</keyword>
<keyword evidence="14" id="KW-1185">Reference proteome</keyword>
<reference evidence="11 14" key="2">
    <citation type="submission" date="2024-01" db="EMBL/GenBank/DDBJ databases">
        <title>Unpublished Manusciprt.</title>
        <authorList>
            <person name="Duman M."/>
            <person name="Valdes E.G."/>
            <person name="Ajmi N."/>
            <person name="Altun S."/>
            <person name="Saticioglu I.B."/>
        </authorList>
    </citation>
    <scope>NUCLEOTIDE SEQUENCE [LARGE SCALE GENOMIC DNA]</scope>
    <source>
        <strain evidence="11 14">139P</strain>
    </source>
</reference>
<dbReference type="EMBL" id="JAZDQQ010000001">
    <property type="protein sequence ID" value="MEE1878552.1"/>
    <property type="molecule type" value="Genomic_DNA"/>
</dbReference>
<dbReference type="RefSeq" id="WP_023629683.1">
    <property type="nucleotide sequence ID" value="NZ_CATKPM010000011.1"/>
</dbReference>
<evidence type="ECO:0000256" key="8">
    <source>
        <dbReference type="ARBA" id="ARBA00023136"/>
    </source>
</evidence>
<keyword evidence="5 9" id="KW-0812">Transmembrane</keyword>
<organism evidence="12 13">
    <name type="scientific">Pseudomonas soli</name>
    <dbReference type="NCBI Taxonomy" id="1306993"/>
    <lineage>
        <taxon>Bacteria</taxon>
        <taxon>Pseudomonadati</taxon>
        <taxon>Pseudomonadota</taxon>
        <taxon>Gammaproteobacteria</taxon>
        <taxon>Pseudomonadales</taxon>
        <taxon>Pseudomonadaceae</taxon>
        <taxon>Pseudomonas</taxon>
    </lineage>
</organism>
<gene>
    <name evidence="12" type="ORF">SAMN05216230_103232</name>
    <name evidence="11" type="ORF">V0R55_00135</name>
</gene>
<dbReference type="AlphaFoldDB" id="A0A1H9HH37"/>
<feature type="transmembrane region" description="Helical" evidence="9">
    <location>
        <begin position="220"/>
        <end position="237"/>
    </location>
</feature>
<comment type="similarity">
    <text evidence="2">Belongs to the monovalent cation:proton antiporter 2 (CPA2) transporter (TC 2.A.37) family.</text>
</comment>
<dbReference type="PANTHER" id="PTHR42751:SF3">
    <property type="entry name" value="SODIUM_GLUTAMATE SYMPORTER"/>
    <property type="match status" value="1"/>
</dbReference>
<feature type="transmembrane region" description="Helical" evidence="9">
    <location>
        <begin position="119"/>
        <end position="138"/>
    </location>
</feature>
<dbReference type="Proteomes" id="UP000199221">
    <property type="component" value="Unassembled WGS sequence"/>
</dbReference>
<feature type="transmembrane region" description="Helical" evidence="9">
    <location>
        <begin position="466"/>
        <end position="484"/>
    </location>
</feature>
<feature type="transmembrane region" description="Helical" evidence="9">
    <location>
        <begin position="425"/>
        <end position="446"/>
    </location>
</feature>
<feature type="transmembrane region" description="Helical" evidence="9">
    <location>
        <begin position="357"/>
        <end position="377"/>
    </location>
</feature>
<dbReference type="Proteomes" id="UP001329505">
    <property type="component" value="Unassembled WGS sequence"/>
</dbReference>
<comment type="subcellular location">
    <subcellularLocation>
        <location evidence="1">Membrane</location>
        <topology evidence="1">Multi-pass membrane protein</topology>
    </subcellularLocation>
</comment>
<evidence type="ECO:0000256" key="1">
    <source>
        <dbReference type="ARBA" id="ARBA00004141"/>
    </source>
</evidence>
<keyword evidence="6 9" id="KW-1133">Transmembrane helix</keyword>
<dbReference type="GeneID" id="93680513"/>
<feature type="transmembrane region" description="Helical" evidence="9">
    <location>
        <begin position="273"/>
        <end position="292"/>
    </location>
</feature>
<feature type="transmembrane region" description="Helical" evidence="9">
    <location>
        <begin position="514"/>
        <end position="538"/>
    </location>
</feature>
<dbReference type="Gene3D" id="1.20.1530.20">
    <property type="match status" value="1"/>
</dbReference>
<proteinExistence type="inferred from homology"/>
<dbReference type="InterPro" id="IPR038770">
    <property type="entry name" value="Na+/solute_symporter_sf"/>
</dbReference>